<evidence type="ECO:0000259" key="3">
    <source>
        <dbReference type="PROSITE" id="PS51000"/>
    </source>
</evidence>
<evidence type="ECO:0000313" key="4">
    <source>
        <dbReference type="EMBL" id="TRA96275.1"/>
    </source>
</evidence>
<dbReference type="SMART" id="SM00420">
    <property type="entry name" value="HTH_DEOR"/>
    <property type="match status" value="1"/>
</dbReference>
<dbReference type="InterPro" id="IPR036390">
    <property type="entry name" value="WH_DNA-bd_sf"/>
</dbReference>
<evidence type="ECO:0000313" key="5">
    <source>
        <dbReference type="Proteomes" id="UP000315434"/>
    </source>
</evidence>
<dbReference type="GO" id="GO:0003700">
    <property type="term" value="F:DNA-binding transcription factor activity"/>
    <property type="evidence" value="ECO:0007669"/>
    <property type="project" value="InterPro"/>
</dbReference>
<reference evidence="4 5" key="1">
    <citation type="journal article" date="2019" name="Appl. Microbiol. Biotechnol.">
        <title>Differential efficiency of wild type rhizogenic strains for rol gene transformation of plants.</title>
        <authorList>
            <person name="Desmet S."/>
            <person name="De Keyser E."/>
            <person name="Van Vaerenbergh J."/>
            <person name="Baeyen S."/>
            <person name="Van Huylenbroeck J."/>
            <person name="Geelen D."/>
            <person name="Dhooghe E."/>
        </authorList>
    </citation>
    <scope>NUCLEOTIDE SEQUENCE [LARGE SCALE GENOMIC DNA]</scope>
    <source>
        <strain evidence="4 5">GBBC3284</strain>
    </source>
</reference>
<dbReference type="Pfam" id="PF08279">
    <property type="entry name" value="HTH_11"/>
    <property type="match status" value="1"/>
</dbReference>
<protein>
    <submittedName>
        <fullName evidence="4">WYL domain-containing protein</fullName>
    </submittedName>
</protein>
<dbReference type="PROSITE" id="PS52050">
    <property type="entry name" value="WYL"/>
    <property type="match status" value="1"/>
</dbReference>
<dbReference type="InterPro" id="IPR013196">
    <property type="entry name" value="HTH_11"/>
</dbReference>
<comment type="caution">
    <text evidence="4">The sequence shown here is derived from an EMBL/GenBank/DDBJ whole genome shotgun (WGS) entry which is preliminary data.</text>
</comment>
<gene>
    <name evidence="4" type="ORF">EXN68_24205</name>
</gene>
<dbReference type="InterPro" id="IPR026881">
    <property type="entry name" value="WYL_dom"/>
</dbReference>
<accession>A0A546X6A7</accession>
<dbReference type="InterPro" id="IPR036388">
    <property type="entry name" value="WH-like_DNA-bd_sf"/>
</dbReference>
<name>A0A546X6A7_RHIRH</name>
<dbReference type="RefSeq" id="WP_142843302.1">
    <property type="nucleotide sequence ID" value="NZ_JAPZAB010000011.1"/>
</dbReference>
<keyword evidence="1" id="KW-0805">Transcription regulation</keyword>
<dbReference type="AlphaFoldDB" id="A0A546X6A7"/>
<dbReference type="SUPFAM" id="SSF46785">
    <property type="entry name" value="Winged helix' DNA-binding domain"/>
    <property type="match status" value="1"/>
</dbReference>
<proteinExistence type="predicted"/>
<dbReference type="PANTHER" id="PTHR34580:SF1">
    <property type="entry name" value="PROTEIN PAFC"/>
    <property type="match status" value="1"/>
</dbReference>
<dbReference type="InterPro" id="IPR001034">
    <property type="entry name" value="DeoR_HTH"/>
</dbReference>
<dbReference type="EMBL" id="SGNY01000011">
    <property type="protein sequence ID" value="TRA96275.1"/>
    <property type="molecule type" value="Genomic_DNA"/>
</dbReference>
<keyword evidence="2" id="KW-0804">Transcription</keyword>
<dbReference type="Proteomes" id="UP000315434">
    <property type="component" value="Unassembled WGS sequence"/>
</dbReference>
<dbReference type="PANTHER" id="PTHR34580">
    <property type="match status" value="1"/>
</dbReference>
<evidence type="ECO:0000256" key="1">
    <source>
        <dbReference type="ARBA" id="ARBA00023015"/>
    </source>
</evidence>
<sequence length="242" mass="26922">MKSRTRQDAIVRALRRSSSATVDELASEVEVSRRTVLRDISSLRDQGFVIHSEPGPGGGLQLEPRSVQTASPLSVAEVFALVISVSTMQNGQSFPFSTLADSGLAKIERTLPPEKVRELRSLLDSLHVGRLSPLQDISGAGPVDPVLLPAFEAAFLQRRLLRFSYQDAKGAQTDREVEPQAMLILPPLWYLVAWDPGRADFRHFRMDRISCPLVVDGATFRKRRVPFEDDVCPFRDLKDRGA</sequence>
<organism evidence="4 5">
    <name type="scientific">Rhizobium rhizogenes</name>
    <name type="common">Agrobacterium rhizogenes</name>
    <dbReference type="NCBI Taxonomy" id="359"/>
    <lineage>
        <taxon>Bacteria</taxon>
        <taxon>Pseudomonadati</taxon>
        <taxon>Pseudomonadota</taxon>
        <taxon>Alphaproteobacteria</taxon>
        <taxon>Hyphomicrobiales</taxon>
        <taxon>Rhizobiaceae</taxon>
        <taxon>Rhizobium/Agrobacterium group</taxon>
        <taxon>Rhizobium</taxon>
    </lineage>
</organism>
<dbReference type="OrthoDB" id="7173212at2"/>
<dbReference type="Gene3D" id="1.10.10.10">
    <property type="entry name" value="Winged helix-like DNA-binding domain superfamily/Winged helix DNA-binding domain"/>
    <property type="match status" value="1"/>
</dbReference>
<dbReference type="PROSITE" id="PS51000">
    <property type="entry name" value="HTH_DEOR_2"/>
    <property type="match status" value="1"/>
</dbReference>
<feature type="domain" description="HTH deoR-type" evidence="3">
    <location>
        <begin position="3"/>
        <end position="58"/>
    </location>
</feature>
<dbReference type="Pfam" id="PF13280">
    <property type="entry name" value="WYL"/>
    <property type="match status" value="1"/>
</dbReference>
<evidence type="ECO:0000256" key="2">
    <source>
        <dbReference type="ARBA" id="ARBA00023163"/>
    </source>
</evidence>
<dbReference type="InterPro" id="IPR051534">
    <property type="entry name" value="CBASS_pafABC_assoc_protein"/>
</dbReference>